<dbReference type="InterPro" id="IPR002859">
    <property type="entry name" value="PKD/REJ-like"/>
</dbReference>
<feature type="region of interest" description="Disordered" evidence="6">
    <location>
        <begin position="1248"/>
        <end position="1352"/>
    </location>
</feature>
<dbReference type="EMBL" id="JAQMWT010000524">
    <property type="protein sequence ID" value="KAJ8600299.1"/>
    <property type="molecule type" value="Genomic_DNA"/>
</dbReference>
<dbReference type="PANTHER" id="PTHR46730:SF1">
    <property type="entry name" value="PLAT DOMAIN-CONTAINING PROTEIN"/>
    <property type="match status" value="1"/>
</dbReference>
<feature type="domain" description="PKD/REJ-like" evidence="8">
    <location>
        <begin position="176"/>
        <end position="573"/>
    </location>
</feature>
<keyword evidence="2 7" id="KW-0812">Transmembrane</keyword>
<feature type="transmembrane region" description="Helical" evidence="7">
    <location>
        <begin position="928"/>
        <end position="948"/>
    </location>
</feature>
<reference evidence="9" key="1">
    <citation type="submission" date="2023-01" db="EMBL/GenBank/DDBJ databases">
        <title>Metagenome sequencing of chrysophaentin producing Chrysophaeum taylorii.</title>
        <authorList>
            <person name="Davison J."/>
            <person name="Bewley C."/>
        </authorList>
    </citation>
    <scope>NUCLEOTIDE SEQUENCE</scope>
    <source>
        <strain evidence="9">NIES-1699</strain>
    </source>
</reference>
<feature type="transmembrane region" description="Helical" evidence="7">
    <location>
        <begin position="1717"/>
        <end position="1737"/>
    </location>
</feature>
<comment type="caution">
    <text evidence="9">The sequence shown here is derived from an EMBL/GenBank/DDBJ whole genome shotgun (WGS) entry which is preliminary data.</text>
</comment>
<feature type="transmembrane region" description="Helical" evidence="7">
    <location>
        <begin position="1169"/>
        <end position="1186"/>
    </location>
</feature>
<evidence type="ECO:0000256" key="3">
    <source>
        <dbReference type="ARBA" id="ARBA00022737"/>
    </source>
</evidence>
<keyword evidence="4 7" id="KW-1133">Transmembrane helix</keyword>
<evidence type="ECO:0000313" key="9">
    <source>
        <dbReference type="EMBL" id="KAJ8600299.1"/>
    </source>
</evidence>
<keyword evidence="5 7" id="KW-0472">Membrane</keyword>
<feature type="compositionally biased region" description="Low complexity" evidence="6">
    <location>
        <begin position="1324"/>
        <end position="1333"/>
    </location>
</feature>
<dbReference type="Pfam" id="PF02010">
    <property type="entry name" value="REJ"/>
    <property type="match status" value="1"/>
</dbReference>
<accession>A0AAD7XJC3</accession>
<feature type="compositionally biased region" description="Basic and acidic residues" evidence="6">
    <location>
        <begin position="1339"/>
        <end position="1352"/>
    </location>
</feature>
<gene>
    <name evidence="9" type="ORF">CTAYLR_000713</name>
</gene>
<feature type="transmembrane region" description="Helical" evidence="7">
    <location>
        <begin position="1552"/>
        <end position="1585"/>
    </location>
</feature>
<feature type="transmembrane region" description="Helical" evidence="7">
    <location>
        <begin position="1685"/>
        <end position="1705"/>
    </location>
</feature>
<dbReference type="GO" id="GO:0005886">
    <property type="term" value="C:plasma membrane"/>
    <property type="evidence" value="ECO:0007669"/>
    <property type="project" value="TreeGrafter"/>
</dbReference>
<evidence type="ECO:0000256" key="7">
    <source>
        <dbReference type="SAM" id="Phobius"/>
    </source>
</evidence>
<dbReference type="Proteomes" id="UP001230188">
    <property type="component" value="Unassembled WGS sequence"/>
</dbReference>
<keyword evidence="3" id="KW-0677">Repeat</keyword>
<dbReference type="PANTHER" id="PTHR46730">
    <property type="entry name" value="POLYCYSTIN-1"/>
    <property type="match status" value="1"/>
</dbReference>
<evidence type="ECO:0000313" key="10">
    <source>
        <dbReference type="Proteomes" id="UP001230188"/>
    </source>
</evidence>
<feature type="region of interest" description="Disordered" evidence="6">
    <location>
        <begin position="960"/>
        <end position="981"/>
    </location>
</feature>
<evidence type="ECO:0000256" key="1">
    <source>
        <dbReference type="ARBA" id="ARBA00004370"/>
    </source>
</evidence>
<evidence type="ECO:0000259" key="8">
    <source>
        <dbReference type="Pfam" id="PF02010"/>
    </source>
</evidence>
<dbReference type="GO" id="GO:0006816">
    <property type="term" value="P:calcium ion transport"/>
    <property type="evidence" value="ECO:0007669"/>
    <property type="project" value="TreeGrafter"/>
</dbReference>
<dbReference type="GO" id="GO:0005261">
    <property type="term" value="F:monoatomic cation channel activity"/>
    <property type="evidence" value="ECO:0007669"/>
    <property type="project" value="TreeGrafter"/>
</dbReference>
<evidence type="ECO:0000256" key="6">
    <source>
        <dbReference type="SAM" id="MobiDB-lite"/>
    </source>
</evidence>
<evidence type="ECO:0000256" key="2">
    <source>
        <dbReference type="ARBA" id="ARBA00022692"/>
    </source>
</evidence>
<sequence length="1786" mass="194960">MPALNNSTEEVIEALATPVSTANSRADEVLFYSSKALEMLFEAGVQELRVSLTLENAFGGVGNRSATVALSSDSRPTLHIVGGTGDRTVYRPDTLSVMADATATVCDDGDSNESRPLDYEWSLAYYRNGGGGGGENATGLESTSPDPRFFALGSSDKVRLICGRSDLEAIISGGNRLSKDPDVQGLTGAAAGLAFAWNCTNLDDPRDTSCENAVGGSNLTSEEIALDLSLLGYRVFEFSVRVTKRYESSSQIGAAAAAAAFVDSASIELYHDVDPPMVSINESSSGGVVLKHERHVVSGSVFAYLPAVKKTAVWLNTTWSVVQGFFVGEVGLQDVSRSALVVNRRESGSASKSCRGDSTSWYKAGDASSTCDWVAESASRCEVVGQDGSLARDACSYSCTSGCLFVESQVNLVIERDNMIEGATYTLELRSVITGANNSGFATVEFYVERSPRGGDVEVTPARGRALNTSFTISALNWEGDELPLLYGFSTDGGQVLRVSTEDAVLSDVLLPAGDDENKNDEECDECVLTVVATIQDAIGASTEYSVEVIVEPNTASGNALLARVDDLLSTALVAHSYEDVCNVVSPPSGHILLFNVSALSLDTVFLVLDEINGIIGDATEIDYGGYDAQNSLDVLSRLLESNVFDEDETRRRRRRLSTTTTTTKTTTLKNESEQGAAVATMYDSIDTFARKLVAPLVDDEEYVGISTSNVEVVVRRSSGSDAVALETGGAAARLPEQSEAYTATITELRATTTTLRDDGSAALTSNSVVRFSATAESRANATTALFLLPKARNATSAPTSAPLRSNVTLECPWNSRETFEARCPVDNSTIRWTCNGTKYVQVFECGIDVEDNCVSWGSKDSNWTTDGCRVNSAAASASVVACECEVEFASFSNNDTARDFGTRNVFVTYARLFTRSTFGGSVDTKRASVMTLMLGSFVVVVAALMYLGHLQDVRDARAAAESRGGAPPVPDAPCGGDDEEYSVSWESEEFRNNNIVPTRSIAFDGGAPDFIKNDDDDEDSIPSKIRLNFRSEIQESDYEPFCEDPTTDTKVDLAAFPLGTESTGSSWAGTSLAGGTTDVCAMEDPSRTNSVGTEDESLVVESRRRFSRSGASFRVLVRSRSTLTSRFLDEKNGIANWKARFKDALLENHACLSIWATYSTAEPRAARILAFAFEILLVAACFAFEKQYEYPDPGSCTYRAPPSDGYRRIEHFWVVLITTVVLIPIMLVFEKSFEVVCATGVFRVKRENDTGGAPPNSEADFHHSGGSTHSLITQQTEEDGSPPRLDTATRSSFASSSSLGRTMRRQNSSYDVEEEDAGKSRRSSFAGSVSSRRTSHKGTHEGLKIHHSLPPERQSRKLIKIKPRVYCKVVLFENKALMEEARERTPAVCEAVNARREEIRNDIKAAVAEGTVVGGRKARILHKIEQEFVDKWGWSKSPARLQKNVFQIVLHELRLARKWYDMIESIEDEDVLAARLAEFAQVSQLSWAERKVYKRSVGMGDDDDDATGDGKKKGPSRPALVASALNLAVVFVLPLYYLIIYASNTGVKETWHWFFATLFLLALIYCLVNPTVIFILFVVMPGLIQEKLAHNPKLNRAKYIFATQLPEDAFDFLLDLRPDVKPLVSNLVSDKLAQELRSMRKEELTPEALEEIHVDMRWQTLVTISAGLFVSALFLRLPEILQDAIFGEVIMLAPLATFYIISLFNAHNESAWNSGLLCLATLACSGVFIFVVTRLVTFTHRRVLLMRERHLKKQKERTGKFIERTSEVLFAHSFHHQHSGSTDAS</sequence>
<evidence type="ECO:0000256" key="5">
    <source>
        <dbReference type="ARBA" id="ARBA00023136"/>
    </source>
</evidence>
<comment type="subcellular location">
    <subcellularLocation>
        <location evidence="1">Membrane</location>
    </subcellularLocation>
</comment>
<protein>
    <recommendedName>
        <fullName evidence="8">PKD/REJ-like domain-containing protein</fullName>
    </recommendedName>
</protein>
<organism evidence="9 10">
    <name type="scientific">Chrysophaeum taylorii</name>
    <dbReference type="NCBI Taxonomy" id="2483200"/>
    <lineage>
        <taxon>Eukaryota</taxon>
        <taxon>Sar</taxon>
        <taxon>Stramenopiles</taxon>
        <taxon>Ochrophyta</taxon>
        <taxon>Pelagophyceae</taxon>
        <taxon>Pelagomonadales</taxon>
        <taxon>Pelagomonadaceae</taxon>
        <taxon>Chrysophaeum</taxon>
    </lineage>
</organism>
<evidence type="ECO:0000256" key="4">
    <source>
        <dbReference type="ARBA" id="ARBA00022989"/>
    </source>
</evidence>
<proteinExistence type="predicted"/>
<name>A0AAD7XJC3_9STRA</name>
<keyword evidence="10" id="KW-1185">Reference proteome</keyword>
<feature type="transmembrane region" description="Helical" evidence="7">
    <location>
        <begin position="1520"/>
        <end position="1540"/>
    </location>
</feature>
<feature type="compositionally biased region" description="Polar residues" evidence="6">
    <location>
        <begin position="1266"/>
        <end position="1276"/>
    </location>
</feature>
<feature type="transmembrane region" description="Helical" evidence="7">
    <location>
        <begin position="1212"/>
        <end position="1230"/>
    </location>
</feature>